<dbReference type="AlphaFoldDB" id="A0A0R1X465"/>
<dbReference type="InterPro" id="IPR057666">
    <property type="entry name" value="DrpA_SLOG"/>
</dbReference>
<feature type="domain" description="Smf/DprA SLOG" evidence="2">
    <location>
        <begin position="66"/>
        <end position="274"/>
    </location>
</feature>
<comment type="similarity">
    <text evidence="1">Belongs to the DprA/Smf family.</text>
</comment>
<accession>A0A0R1X465</accession>
<sequence>MNLCRGIGYKTKYRLCRVADQYECYDDINELLTHIRLSDREQEALVNNWPSKELDAAVARNQAFPYVTIADDQYPEQLREIFAPPIVLYYQGNLRLLQLPTLAVVGARDMSAYGEAVLRGMLPHIVKRQIVTVSGLAKGIDGMCHRITLEHGGKTIGVVGCGLDQAYPRENAHLQAKVAETGLVLTEYGRGEPPVAYHFPERNRIIAGLCSTVLVVEAKKKSGSLITANIALEENRTVCAVPGRIDTYRSLGCNELIAAGAKPILRAQDILEEYML</sequence>
<evidence type="ECO:0000313" key="3">
    <source>
        <dbReference type="EMBL" id="KRM24984.1"/>
    </source>
</evidence>
<keyword evidence="4" id="KW-1185">Reference proteome</keyword>
<dbReference type="InterPro" id="IPR003488">
    <property type="entry name" value="DprA"/>
</dbReference>
<gene>
    <name evidence="3" type="ORF">FD32_GL001107</name>
</gene>
<dbReference type="GO" id="GO:0009294">
    <property type="term" value="P:DNA-mediated transformation"/>
    <property type="evidence" value="ECO:0007669"/>
    <property type="project" value="InterPro"/>
</dbReference>
<dbReference type="PANTHER" id="PTHR43022">
    <property type="entry name" value="PROTEIN SMF"/>
    <property type="match status" value="1"/>
</dbReference>
<protein>
    <submittedName>
        <fullName evidence="3">Dna protecting protein dpra</fullName>
    </submittedName>
</protein>
<comment type="caution">
    <text evidence="3">The sequence shown here is derived from an EMBL/GenBank/DDBJ whole genome shotgun (WGS) entry which is preliminary data.</text>
</comment>
<reference evidence="3 4" key="1">
    <citation type="journal article" date="2015" name="Genome Announc.">
        <title>Expanding the biotechnology potential of lactobacilli through comparative genomics of 213 strains and associated genera.</title>
        <authorList>
            <person name="Sun Z."/>
            <person name="Harris H.M."/>
            <person name="McCann A."/>
            <person name="Guo C."/>
            <person name="Argimon S."/>
            <person name="Zhang W."/>
            <person name="Yang X."/>
            <person name="Jeffery I.B."/>
            <person name="Cooney J.C."/>
            <person name="Kagawa T.F."/>
            <person name="Liu W."/>
            <person name="Song Y."/>
            <person name="Salvetti E."/>
            <person name="Wrobel A."/>
            <person name="Rasinkangas P."/>
            <person name="Parkhill J."/>
            <person name="Rea M.C."/>
            <person name="O'Sullivan O."/>
            <person name="Ritari J."/>
            <person name="Douillard F.P."/>
            <person name="Paul Ross R."/>
            <person name="Yang R."/>
            <person name="Briner A.E."/>
            <person name="Felis G.E."/>
            <person name="de Vos W.M."/>
            <person name="Barrangou R."/>
            <person name="Klaenhammer T.R."/>
            <person name="Caufield P.W."/>
            <person name="Cui Y."/>
            <person name="Zhang H."/>
            <person name="O'Toole P.W."/>
        </authorList>
    </citation>
    <scope>NUCLEOTIDE SEQUENCE [LARGE SCALE GENOMIC DNA]</scope>
    <source>
        <strain evidence="3 4">DSM 6035</strain>
    </source>
</reference>
<evidence type="ECO:0000259" key="2">
    <source>
        <dbReference type="Pfam" id="PF02481"/>
    </source>
</evidence>
<proteinExistence type="inferred from homology"/>
<dbReference type="STRING" id="1423782.FD32_GL001107"/>
<dbReference type="NCBIfam" id="TIGR00732">
    <property type="entry name" value="dprA"/>
    <property type="match status" value="1"/>
</dbReference>
<evidence type="ECO:0000256" key="1">
    <source>
        <dbReference type="ARBA" id="ARBA00006525"/>
    </source>
</evidence>
<name>A0A0R1X465_9LACO</name>
<evidence type="ECO:0000313" key="4">
    <source>
        <dbReference type="Proteomes" id="UP000051412"/>
    </source>
</evidence>
<dbReference type="Pfam" id="PF02481">
    <property type="entry name" value="DNA_processg_A"/>
    <property type="match status" value="1"/>
</dbReference>
<dbReference type="SUPFAM" id="SSF102405">
    <property type="entry name" value="MCP/YpsA-like"/>
    <property type="match status" value="1"/>
</dbReference>
<dbReference type="Proteomes" id="UP000051412">
    <property type="component" value="Unassembled WGS sequence"/>
</dbReference>
<dbReference type="PATRIC" id="fig|1423782.4.peg.1158"/>
<dbReference type="PANTHER" id="PTHR43022:SF1">
    <property type="entry name" value="PROTEIN SMF"/>
    <property type="match status" value="1"/>
</dbReference>
<dbReference type="EMBL" id="AZGM01000140">
    <property type="protein sequence ID" value="KRM24984.1"/>
    <property type="molecule type" value="Genomic_DNA"/>
</dbReference>
<organism evidence="3 4">
    <name type="scientific">Limosilactobacillus panis DSM 6035</name>
    <dbReference type="NCBI Taxonomy" id="1423782"/>
    <lineage>
        <taxon>Bacteria</taxon>
        <taxon>Bacillati</taxon>
        <taxon>Bacillota</taxon>
        <taxon>Bacilli</taxon>
        <taxon>Lactobacillales</taxon>
        <taxon>Lactobacillaceae</taxon>
        <taxon>Limosilactobacillus</taxon>
    </lineage>
</organism>
<dbReference type="Gene3D" id="3.40.50.450">
    <property type="match status" value="1"/>
</dbReference>